<organism evidence="2 3">
    <name type="scientific">Stylosanthes scabra</name>
    <dbReference type="NCBI Taxonomy" id="79078"/>
    <lineage>
        <taxon>Eukaryota</taxon>
        <taxon>Viridiplantae</taxon>
        <taxon>Streptophyta</taxon>
        <taxon>Embryophyta</taxon>
        <taxon>Tracheophyta</taxon>
        <taxon>Spermatophyta</taxon>
        <taxon>Magnoliopsida</taxon>
        <taxon>eudicotyledons</taxon>
        <taxon>Gunneridae</taxon>
        <taxon>Pentapetalae</taxon>
        <taxon>rosids</taxon>
        <taxon>fabids</taxon>
        <taxon>Fabales</taxon>
        <taxon>Fabaceae</taxon>
        <taxon>Papilionoideae</taxon>
        <taxon>50 kb inversion clade</taxon>
        <taxon>dalbergioids sensu lato</taxon>
        <taxon>Dalbergieae</taxon>
        <taxon>Pterocarpus clade</taxon>
        <taxon>Stylosanthes</taxon>
    </lineage>
</organism>
<evidence type="ECO:0000313" key="3">
    <source>
        <dbReference type="Proteomes" id="UP001341840"/>
    </source>
</evidence>
<comment type="caution">
    <text evidence="2">The sequence shown here is derived from an EMBL/GenBank/DDBJ whole genome shotgun (WGS) entry which is preliminary data.</text>
</comment>
<dbReference type="EMBL" id="JASCZI010213515">
    <property type="protein sequence ID" value="MED6201367.1"/>
    <property type="molecule type" value="Genomic_DNA"/>
</dbReference>
<protein>
    <submittedName>
        <fullName evidence="2">Uncharacterized protein</fullName>
    </submittedName>
</protein>
<sequence>MKELRLLCGEGEGDNTLIEAMKTKELCQLSGFSFKSNEDDELLATIARRKTLKNLKTGTGLKKLTPETPVKNQKPSKPGACTPSKKQKPLKPAASTPTKKQKQAKAVSNLGGRNFSTKLLIFFPFKILNLGAVRIDLEIKLLLI</sequence>
<gene>
    <name evidence="2" type="ORF">PIB30_094236</name>
</gene>
<evidence type="ECO:0000256" key="1">
    <source>
        <dbReference type="SAM" id="MobiDB-lite"/>
    </source>
</evidence>
<keyword evidence="3" id="KW-1185">Reference proteome</keyword>
<feature type="region of interest" description="Disordered" evidence="1">
    <location>
        <begin position="57"/>
        <end position="107"/>
    </location>
</feature>
<name>A0ABU6XUH6_9FABA</name>
<reference evidence="2 3" key="1">
    <citation type="journal article" date="2023" name="Plants (Basel)">
        <title>Bridging the Gap: Combining Genomics and Transcriptomics Approaches to Understand Stylosanthes scabra, an Orphan Legume from the Brazilian Caatinga.</title>
        <authorList>
            <person name="Ferreira-Neto J.R.C."/>
            <person name="da Silva M.D."/>
            <person name="Binneck E."/>
            <person name="de Melo N.F."/>
            <person name="da Silva R.H."/>
            <person name="de Melo A.L.T.M."/>
            <person name="Pandolfi V."/>
            <person name="Bustamante F.O."/>
            <person name="Brasileiro-Vidal A.C."/>
            <person name="Benko-Iseppon A.M."/>
        </authorList>
    </citation>
    <scope>NUCLEOTIDE SEQUENCE [LARGE SCALE GENOMIC DNA]</scope>
    <source>
        <tissue evidence="2">Leaves</tissue>
    </source>
</reference>
<evidence type="ECO:0000313" key="2">
    <source>
        <dbReference type="EMBL" id="MED6201367.1"/>
    </source>
</evidence>
<dbReference type="Proteomes" id="UP001341840">
    <property type="component" value="Unassembled WGS sequence"/>
</dbReference>
<accession>A0ABU6XUH6</accession>
<proteinExistence type="predicted"/>